<dbReference type="SUPFAM" id="SSF53720">
    <property type="entry name" value="ALDH-like"/>
    <property type="match status" value="1"/>
</dbReference>
<accession>A0AAD2CSH3</accession>
<name>A0AAD2CSH3_9STRA</name>
<evidence type="ECO:0000256" key="4">
    <source>
        <dbReference type="RuleBase" id="RU003345"/>
    </source>
</evidence>
<dbReference type="InterPro" id="IPR029510">
    <property type="entry name" value="Ald_DH_CS_GLU"/>
</dbReference>
<evidence type="ECO:0000256" key="2">
    <source>
        <dbReference type="ARBA" id="ARBA00023002"/>
    </source>
</evidence>
<evidence type="ECO:0000313" key="7">
    <source>
        <dbReference type="Proteomes" id="UP001295423"/>
    </source>
</evidence>
<organism evidence="6 7">
    <name type="scientific">Cylindrotheca closterium</name>
    <dbReference type="NCBI Taxonomy" id="2856"/>
    <lineage>
        <taxon>Eukaryota</taxon>
        <taxon>Sar</taxon>
        <taxon>Stramenopiles</taxon>
        <taxon>Ochrophyta</taxon>
        <taxon>Bacillariophyta</taxon>
        <taxon>Bacillariophyceae</taxon>
        <taxon>Bacillariophycidae</taxon>
        <taxon>Bacillariales</taxon>
        <taxon>Bacillariaceae</taxon>
        <taxon>Cylindrotheca</taxon>
    </lineage>
</organism>
<dbReference type="InterPro" id="IPR016163">
    <property type="entry name" value="Ald_DH_C"/>
</dbReference>
<dbReference type="PANTHER" id="PTHR11699">
    <property type="entry name" value="ALDEHYDE DEHYDROGENASE-RELATED"/>
    <property type="match status" value="1"/>
</dbReference>
<comment type="caution">
    <text evidence="6">The sequence shown here is derived from an EMBL/GenBank/DDBJ whole genome shotgun (WGS) entry which is preliminary data.</text>
</comment>
<dbReference type="FunFam" id="3.40.309.10:FF:000012">
    <property type="entry name" value="Betaine aldehyde dehydrogenase"/>
    <property type="match status" value="1"/>
</dbReference>
<dbReference type="InterPro" id="IPR016160">
    <property type="entry name" value="Ald_DH_CS_CYS"/>
</dbReference>
<evidence type="ECO:0000259" key="5">
    <source>
        <dbReference type="Pfam" id="PF00171"/>
    </source>
</evidence>
<feature type="domain" description="Aldehyde dehydrogenase" evidence="5">
    <location>
        <begin position="54"/>
        <end position="519"/>
    </location>
</feature>
<evidence type="ECO:0000256" key="3">
    <source>
        <dbReference type="PROSITE-ProRule" id="PRU10007"/>
    </source>
</evidence>
<comment type="similarity">
    <text evidence="1 4">Belongs to the aldehyde dehydrogenase family.</text>
</comment>
<feature type="active site" evidence="3">
    <location>
        <position position="287"/>
    </location>
</feature>
<gene>
    <name evidence="6" type="ORF">CYCCA115_LOCUS9222</name>
</gene>
<dbReference type="Gene3D" id="3.40.309.10">
    <property type="entry name" value="Aldehyde Dehydrogenase, Chain A, domain 2"/>
    <property type="match status" value="1"/>
</dbReference>
<keyword evidence="7" id="KW-1185">Reference proteome</keyword>
<sequence length="533" mass="57841">MRSITHVSRSLLKLPLFKAQGNCHISTIFSKNLPEKVTSWIDGDFASLPEPSLSEFSNLSPSTGQSLCKVIPPSFDQAAKAVASSKSAFSEWSQTSSGERGRILSEMASLLKTNQAKLAKLEALDTGIPILQIEGGHIPYAVQTLEYYAALATKGFGGKILDVPEAGGHADSFAYTRREPLGVCLGIVGWNYPLVTMTWKLSPALACGNTFICKPSECTPLTSVAVAELWKEVLPSGALQVLLGDGTIGQELIEHPDISKVSLTGSNQTGKQVAKASSEGFKRLTLELGGKSALLVFEDADLKSAVQVAVEGNFANNGQVCSNCTRVFVQRSILENFTDQLVQQLKQSVKIGNNSIHEHNIGPLIMPPNNPTAHYERVMSYVNSGMNDTNVKLVYGGKGYEQDGGYYVEPTVFLCHNDDATITKEEIFGPVMTILPFDSEEEAVSRANEGTEFGLAAGLMTKDVMRAHRVAKRLEAGTVWVNNWNLSPVEMPFGPFKMSGYGKELGEEAIAEYSRVKTVYMEMGPVDRSSTFF</sequence>
<dbReference type="AlphaFoldDB" id="A0AAD2CSH3"/>
<dbReference type="InterPro" id="IPR016162">
    <property type="entry name" value="Ald_DH_N"/>
</dbReference>
<keyword evidence="2 4" id="KW-0560">Oxidoreductase</keyword>
<evidence type="ECO:0000256" key="1">
    <source>
        <dbReference type="ARBA" id="ARBA00009986"/>
    </source>
</evidence>
<dbReference type="Gene3D" id="3.40.605.10">
    <property type="entry name" value="Aldehyde Dehydrogenase, Chain A, domain 1"/>
    <property type="match status" value="1"/>
</dbReference>
<proteinExistence type="inferred from homology"/>
<protein>
    <recommendedName>
        <fullName evidence="5">Aldehyde dehydrogenase domain-containing protein</fullName>
    </recommendedName>
</protein>
<dbReference type="FunFam" id="3.40.605.10:FF:000007">
    <property type="entry name" value="NAD/NADP-dependent betaine aldehyde dehydrogenase"/>
    <property type="match status" value="1"/>
</dbReference>
<dbReference type="PROSITE" id="PS00070">
    <property type="entry name" value="ALDEHYDE_DEHYDR_CYS"/>
    <property type="match status" value="1"/>
</dbReference>
<dbReference type="EMBL" id="CAKOGP040001335">
    <property type="protein sequence ID" value="CAJ1945078.1"/>
    <property type="molecule type" value="Genomic_DNA"/>
</dbReference>
<dbReference type="GO" id="GO:0016620">
    <property type="term" value="F:oxidoreductase activity, acting on the aldehyde or oxo group of donors, NAD or NADP as acceptor"/>
    <property type="evidence" value="ECO:0007669"/>
    <property type="project" value="InterPro"/>
</dbReference>
<evidence type="ECO:0000313" key="6">
    <source>
        <dbReference type="EMBL" id="CAJ1945078.1"/>
    </source>
</evidence>
<dbReference type="Proteomes" id="UP001295423">
    <property type="component" value="Unassembled WGS sequence"/>
</dbReference>
<dbReference type="Pfam" id="PF00171">
    <property type="entry name" value="Aldedh"/>
    <property type="match status" value="1"/>
</dbReference>
<dbReference type="PROSITE" id="PS00687">
    <property type="entry name" value="ALDEHYDE_DEHYDR_GLU"/>
    <property type="match status" value="1"/>
</dbReference>
<reference evidence="6" key="1">
    <citation type="submission" date="2023-08" db="EMBL/GenBank/DDBJ databases">
        <authorList>
            <person name="Audoor S."/>
            <person name="Bilcke G."/>
        </authorList>
    </citation>
    <scope>NUCLEOTIDE SEQUENCE</scope>
</reference>
<dbReference type="InterPro" id="IPR016161">
    <property type="entry name" value="Ald_DH/histidinol_DH"/>
</dbReference>
<dbReference type="InterPro" id="IPR015590">
    <property type="entry name" value="Aldehyde_DH_dom"/>
</dbReference>